<keyword evidence="3" id="KW-1185">Reference proteome</keyword>
<dbReference type="PRINTS" id="PR01217">
    <property type="entry name" value="PRICHEXTENSN"/>
</dbReference>
<dbReference type="AlphaFoldDB" id="A0AB34ISD0"/>
<dbReference type="Proteomes" id="UP001515480">
    <property type="component" value="Unassembled WGS sequence"/>
</dbReference>
<name>A0AB34ISD0_PRYPA</name>
<feature type="region of interest" description="Disordered" evidence="1">
    <location>
        <begin position="1"/>
        <end position="21"/>
    </location>
</feature>
<accession>A0AB34ISD0</accession>
<feature type="compositionally biased region" description="Pro residues" evidence="1">
    <location>
        <begin position="87"/>
        <end position="143"/>
    </location>
</feature>
<gene>
    <name evidence="2" type="ORF">AB1Y20_010480</name>
</gene>
<evidence type="ECO:0000256" key="1">
    <source>
        <dbReference type="SAM" id="MobiDB-lite"/>
    </source>
</evidence>
<dbReference type="EMBL" id="JBGBPQ010000020">
    <property type="protein sequence ID" value="KAL1504070.1"/>
    <property type="molecule type" value="Genomic_DNA"/>
</dbReference>
<feature type="region of interest" description="Disordered" evidence="1">
    <location>
        <begin position="80"/>
        <end position="146"/>
    </location>
</feature>
<protein>
    <submittedName>
        <fullName evidence="2">Uncharacterized protein</fullName>
    </submittedName>
</protein>
<comment type="caution">
    <text evidence="2">The sequence shown here is derived from an EMBL/GenBank/DDBJ whole genome shotgun (WGS) entry which is preliminary data.</text>
</comment>
<reference evidence="2 3" key="1">
    <citation type="journal article" date="2024" name="Science">
        <title>Giant polyketide synthase enzymes in the biosynthesis of giant marine polyether toxins.</title>
        <authorList>
            <person name="Fallon T.R."/>
            <person name="Shende V.V."/>
            <person name="Wierzbicki I.H."/>
            <person name="Pendleton A.L."/>
            <person name="Watervoot N.F."/>
            <person name="Auber R.P."/>
            <person name="Gonzalez D.J."/>
            <person name="Wisecaver J.H."/>
            <person name="Moore B.S."/>
        </authorList>
    </citation>
    <scope>NUCLEOTIDE SEQUENCE [LARGE SCALE GENOMIC DNA]</scope>
    <source>
        <strain evidence="2 3">12B1</strain>
    </source>
</reference>
<organism evidence="2 3">
    <name type="scientific">Prymnesium parvum</name>
    <name type="common">Toxic golden alga</name>
    <dbReference type="NCBI Taxonomy" id="97485"/>
    <lineage>
        <taxon>Eukaryota</taxon>
        <taxon>Haptista</taxon>
        <taxon>Haptophyta</taxon>
        <taxon>Prymnesiophyceae</taxon>
        <taxon>Prymnesiales</taxon>
        <taxon>Prymnesiaceae</taxon>
        <taxon>Prymnesium</taxon>
    </lineage>
</organism>
<proteinExistence type="predicted"/>
<evidence type="ECO:0000313" key="2">
    <source>
        <dbReference type="EMBL" id="KAL1504070.1"/>
    </source>
</evidence>
<sequence length="308" mass="32916">MEQLAPRECSPMDCGGPQQPLEGGSGMLAALREDCRGDCGKRLRLLLIGAGIMLAVRYGPSSWPSTPPLLEPQGRWVASGLPFGMRPSPPPTPPIPPPPRVPPATPPPSPLSPPPPPSPPIPPPCWPPPPLPTPPPSHPPPPSIADKINERFRNFRASSELSWEHFPAVIVHGMDHTEDPDEPYRVCSPHSPDCGFLSDRMSASIIWKDKGTATFGGGGFVLNPSYTRILCIYGGDGGTRGKLCKPPGTTPACIPGCKTSEIDHWCDPAKADSSWCDGKAWPPSQLKRMLLLDQGTSKPSSQALVILC</sequence>
<evidence type="ECO:0000313" key="3">
    <source>
        <dbReference type="Proteomes" id="UP001515480"/>
    </source>
</evidence>